<name>A0A9W8L5Q0_9FUNG</name>
<dbReference type="Proteomes" id="UP001151516">
    <property type="component" value="Unassembled WGS sequence"/>
</dbReference>
<reference evidence="1" key="1">
    <citation type="submission" date="2022-07" db="EMBL/GenBank/DDBJ databases">
        <title>Phylogenomic reconstructions and comparative analyses of Kickxellomycotina fungi.</title>
        <authorList>
            <person name="Reynolds N.K."/>
            <person name="Stajich J.E."/>
            <person name="Barry K."/>
            <person name="Grigoriev I.V."/>
            <person name="Crous P."/>
            <person name="Smith M.E."/>
        </authorList>
    </citation>
    <scope>NUCLEOTIDE SEQUENCE</scope>
    <source>
        <strain evidence="1">CBS 109367</strain>
    </source>
</reference>
<accession>A0A9W8L5Q0</accession>
<proteinExistence type="predicted"/>
<organism evidence="1 2">
    <name type="scientific">Coemansia spiralis</name>
    <dbReference type="NCBI Taxonomy" id="417178"/>
    <lineage>
        <taxon>Eukaryota</taxon>
        <taxon>Fungi</taxon>
        <taxon>Fungi incertae sedis</taxon>
        <taxon>Zoopagomycota</taxon>
        <taxon>Kickxellomycotina</taxon>
        <taxon>Kickxellomycetes</taxon>
        <taxon>Kickxellales</taxon>
        <taxon>Kickxellaceae</taxon>
        <taxon>Coemansia</taxon>
    </lineage>
</organism>
<evidence type="ECO:0000313" key="1">
    <source>
        <dbReference type="EMBL" id="KAJ2691264.1"/>
    </source>
</evidence>
<comment type="caution">
    <text evidence="1">The sequence shown here is derived from an EMBL/GenBank/DDBJ whole genome shotgun (WGS) entry which is preliminary data.</text>
</comment>
<keyword evidence="2" id="KW-1185">Reference proteome</keyword>
<evidence type="ECO:0008006" key="3">
    <source>
        <dbReference type="Google" id="ProtNLM"/>
    </source>
</evidence>
<dbReference type="OrthoDB" id="5511684at2759"/>
<gene>
    <name evidence="1" type="ORF">IWW39_000163</name>
</gene>
<sequence length="296" mass="33357">MQARSKAVYENCTVLDISGNLLFRTSRKRLDWYLSRDLATVVNDSTIQLKFANRGTGRSNEPFYLQDMRNACVVCGDTNGLTMHHVVPHQYRQYMSTDIKSRSSFDLLPVCLQCHDQYERHATLFKKHLEKCFQAPLEGRGWVERRDVGQAGRAAAALLGQHADKIPEERRAELRRTVQTVAEARASLFSDNARQCIETWQGEQLALSSDAHRNVLRELCSIEERVPGPDYCTHGEIVVGAVNQAQGGCAMCDECRALAGGGVPALVLAWRRHFVHNARPAHLPQHWAAEYPCTQQ</sequence>
<dbReference type="EMBL" id="JANBTX010000002">
    <property type="protein sequence ID" value="KAJ2691264.1"/>
    <property type="molecule type" value="Genomic_DNA"/>
</dbReference>
<dbReference type="AlphaFoldDB" id="A0A9W8L5Q0"/>
<evidence type="ECO:0000313" key="2">
    <source>
        <dbReference type="Proteomes" id="UP001151516"/>
    </source>
</evidence>
<protein>
    <recommendedName>
        <fullName evidence="3">HNH domain-containing protein</fullName>
    </recommendedName>
</protein>